<dbReference type="STRING" id="338969.Rfer_3268"/>
<evidence type="ECO:0000256" key="2">
    <source>
        <dbReference type="ARBA" id="ARBA00022670"/>
    </source>
</evidence>
<dbReference type="eggNOG" id="COG4242">
    <property type="taxonomic scope" value="Bacteria"/>
</dbReference>
<keyword evidence="3" id="KW-0378">Hydrolase</keyword>
<protein>
    <submittedName>
        <fullName evidence="5">Cyanophycinase and related exopeptidases-like</fullName>
    </submittedName>
</protein>
<dbReference type="PANTHER" id="PTHR36175:SF1">
    <property type="entry name" value="CYANOPHYCINASE"/>
    <property type="match status" value="1"/>
</dbReference>
<proteinExistence type="inferred from homology"/>
<reference evidence="6" key="1">
    <citation type="submission" date="2006-02" db="EMBL/GenBank/DDBJ databases">
        <title>Complete sequence of chromosome of Rhodoferax ferrireducens DSM 15236.</title>
        <authorList>
            <person name="Copeland A."/>
            <person name="Lucas S."/>
            <person name="Lapidus A."/>
            <person name="Barry K."/>
            <person name="Detter J.C."/>
            <person name="Glavina del Rio T."/>
            <person name="Hammon N."/>
            <person name="Israni S."/>
            <person name="Pitluck S."/>
            <person name="Brettin T."/>
            <person name="Bruce D."/>
            <person name="Han C."/>
            <person name="Tapia R."/>
            <person name="Gilna P."/>
            <person name="Kiss H."/>
            <person name="Schmutz J."/>
            <person name="Larimer F."/>
            <person name="Land M."/>
            <person name="Kyrpides N."/>
            <person name="Ivanova N."/>
            <person name="Richardson P."/>
        </authorList>
    </citation>
    <scope>NUCLEOTIDE SEQUENCE [LARGE SCALE GENOMIC DNA]</scope>
    <source>
        <strain evidence="6">ATCC BAA-621 / DSM 15236 / T118</strain>
    </source>
</reference>
<dbReference type="SUPFAM" id="SSF52317">
    <property type="entry name" value="Class I glutamine amidotransferase-like"/>
    <property type="match status" value="1"/>
</dbReference>
<keyword evidence="4" id="KW-0720">Serine protease</keyword>
<evidence type="ECO:0000313" key="5">
    <source>
        <dbReference type="EMBL" id="ABD70977.1"/>
    </source>
</evidence>
<evidence type="ECO:0000256" key="1">
    <source>
        <dbReference type="ARBA" id="ARBA00006534"/>
    </source>
</evidence>
<sequence length="423" mass="44418">MKTLKELRSIMGASIKTVVGLFFAAALSTAVAAGKLPYSYFFVGEPAKTPVIASSDRATTPSYVLMGGGPDVDQAFQWLIQRAGIKPGTGGRFVIIRASGTEAYNPYIYYSDANGGTSTLPPVNQDGWVGGGYLGLSSVETLVIPSVKAANDPTVNQIVARADVVFIAGGDQSDYIKYWKNTQLDWTLQALMNKKVPIGGTSAGLAVLGQFDFAALRGTVTSDQALSNPFNKYMSLDPTPQTLDPTSPTSIAGGFITPSPLFNTILDAHLDERDRMGRLVTFVSRLIGPYYESGCSGGILVPKVSQNLSATPYGDIIARGIGVGVEAALLVSGDGGPRTPIVAKLVTNPTTTTKSAAYFVLPQNYPGQCVAGQALSGVTATVVKVDKLNPAFNMSFWSGGYSPYTLTVTNGVMTVSGNGNSPY</sequence>
<dbReference type="GO" id="GO:0008236">
    <property type="term" value="F:serine-type peptidase activity"/>
    <property type="evidence" value="ECO:0007669"/>
    <property type="project" value="UniProtKB-KW"/>
</dbReference>
<keyword evidence="2" id="KW-0645">Protease</keyword>
<comment type="similarity">
    <text evidence="1">Belongs to the peptidase S51 family.</text>
</comment>
<evidence type="ECO:0000256" key="4">
    <source>
        <dbReference type="ARBA" id="ARBA00022825"/>
    </source>
</evidence>
<dbReference type="KEGG" id="rfr:Rfer_3268"/>
<evidence type="ECO:0000256" key="3">
    <source>
        <dbReference type="ARBA" id="ARBA00022801"/>
    </source>
</evidence>
<accession>Q21TC6</accession>
<name>Q21TC6_ALBFT</name>
<dbReference type="PANTHER" id="PTHR36175">
    <property type="entry name" value="CYANOPHYCINASE"/>
    <property type="match status" value="1"/>
</dbReference>
<dbReference type="HOGENOM" id="CLU_051822_0_0_4"/>
<evidence type="ECO:0000313" key="6">
    <source>
        <dbReference type="Proteomes" id="UP000008332"/>
    </source>
</evidence>
<dbReference type="GO" id="GO:0006508">
    <property type="term" value="P:proteolysis"/>
    <property type="evidence" value="ECO:0007669"/>
    <property type="project" value="UniProtKB-KW"/>
</dbReference>
<gene>
    <name evidence="5" type="ordered locus">Rfer_3268</name>
</gene>
<dbReference type="AlphaFoldDB" id="Q21TC6"/>
<keyword evidence="6" id="KW-1185">Reference proteome</keyword>
<dbReference type="Gene3D" id="3.40.50.880">
    <property type="match status" value="1"/>
</dbReference>
<dbReference type="Proteomes" id="UP000008332">
    <property type="component" value="Chromosome"/>
</dbReference>
<dbReference type="InterPro" id="IPR029062">
    <property type="entry name" value="Class_I_gatase-like"/>
</dbReference>
<dbReference type="EMBL" id="CP000267">
    <property type="protein sequence ID" value="ABD70977.1"/>
    <property type="molecule type" value="Genomic_DNA"/>
</dbReference>
<dbReference type="Pfam" id="PF03575">
    <property type="entry name" value="Peptidase_S51"/>
    <property type="match status" value="1"/>
</dbReference>
<dbReference type="CDD" id="cd03145">
    <property type="entry name" value="GAT1_cyanophycinase"/>
    <property type="match status" value="1"/>
</dbReference>
<organism evidence="5 6">
    <name type="scientific">Albidiferax ferrireducens (strain ATCC BAA-621 / DSM 15236 / T118)</name>
    <name type="common">Rhodoferax ferrireducens</name>
    <dbReference type="NCBI Taxonomy" id="338969"/>
    <lineage>
        <taxon>Bacteria</taxon>
        <taxon>Pseudomonadati</taxon>
        <taxon>Pseudomonadota</taxon>
        <taxon>Betaproteobacteria</taxon>
        <taxon>Burkholderiales</taxon>
        <taxon>Comamonadaceae</taxon>
        <taxon>Rhodoferax</taxon>
    </lineage>
</organism>
<dbReference type="InterPro" id="IPR005320">
    <property type="entry name" value="Peptidase_S51"/>
</dbReference>
<dbReference type="RefSeq" id="WP_011465540.1">
    <property type="nucleotide sequence ID" value="NC_007908.1"/>
</dbReference>